<evidence type="ECO:0000259" key="4">
    <source>
        <dbReference type="Pfam" id="PF10106"/>
    </source>
</evidence>
<dbReference type="NCBIfam" id="TIGR03361">
    <property type="entry name" value="VI_Rhs_Vgr"/>
    <property type="match status" value="1"/>
</dbReference>
<dbReference type="InterPro" id="IPR037026">
    <property type="entry name" value="Vgr_OB-fold_dom_sf"/>
</dbReference>
<dbReference type="Gene3D" id="2.40.50.230">
    <property type="entry name" value="Gp5 N-terminal domain"/>
    <property type="match status" value="1"/>
</dbReference>
<dbReference type="InterPro" id="IPR006531">
    <property type="entry name" value="Gp5/Vgr_OB"/>
</dbReference>
<organism evidence="6 7">
    <name type="scientific">Massilia aurea</name>
    <dbReference type="NCBI Taxonomy" id="373040"/>
    <lineage>
        <taxon>Bacteria</taxon>
        <taxon>Pseudomonadati</taxon>
        <taxon>Pseudomonadota</taxon>
        <taxon>Betaproteobacteria</taxon>
        <taxon>Burkholderiales</taxon>
        <taxon>Oxalobacteraceae</taxon>
        <taxon>Telluria group</taxon>
        <taxon>Massilia</taxon>
    </lineage>
</organism>
<comment type="caution">
    <text evidence="6">The sequence shown here is derived from an EMBL/GenBank/DDBJ whole genome shotgun (WGS) entry which is preliminary data.</text>
</comment>
<dbReference type="SUPFAM" id="SSF69279">
    <property type="entry name" value="Phage tail proteins"/>
    <property type="match status" value="2"/>
</dbReference>
<accession>A0A7W9X1Z7</accession>
<dbReference type="AlphaFoldDB" id="A0A7W9X1Z7"/>
<dbReference type="Gene3D" id="4.10.220.110">
    <property type="match status" value="1"/>
</dbReference>
<dbReference type="SUPFAM" id="SSF69255">
    <property type="entry name" value="gp5 N-terminal domain-like"/>
    <property type="match status" value="1"/>
</dbReference>
<evidence type="ECO:0000313" key="6">
    <source>
        <dbReference type="EMBL" id="MBB6134929.1"/>
    </source>
</evidence>
<dbReference type="EMBL" id="JACHBX010000003">
    <property type="protein sequence ID" value="MBB6134929.1"/>
    <property type="molecule type" value="Genomic_DNA"/>
</dbReference>
<keyword evidence="7" id="KW-1185">Reference proteome</keyword>
<evidence type="ECO:0000256" key="1">
    <source>
        <dbReference type="ARBA" id="ARBA00005558"/>
    </source>
</evidence>
<dbReference type="Pfam" id="PF10106">
    <property type="entry name" value="DUF2345"/>
    <property type="match status" value="1"/>
</dbReference>
<evidence type="ECO:0000259" key="5">
    <source>
        <dbReference type="Pfam" id="PF13296"/>
    </source>
</evidence>
<feature type="domain" description="DUF2345" evidence="4">
    <location>
        <begin position="752"/>
        <end position="910"/>
    </location>
</feature>
<evidence type="ECO:0000259" key="3">
    <source>
        <dbReference type="Pfam" id="PF04717"/>
    </source>
</evidence>
<dbReference type="Proteomes" id="UP000540787">
    <property type="component" value="Unassembled WGS sequence"/>
</dbReference>
<dbReference type="InterPro" id="IPR028244">
    <property type="entry name" value="T6SS_Rhs_Vgr_dom"/>
</dbReference>
<feature type="domain" description="Putative type VI secretion system Rhs element associated Vgr" evidence="5">
    <location>
        <begin position="587"/>
        <end position="694"/>
    </location>
</feature>
<dbReference type="Pfam" id="PF04717">
    <property type="entry name" value="Phage_base_V"/>
    <property type="match status" value="1"/>
</dbReference>
<name>A0A7W9X1Z7_9BURK</name>
<evidence type="ECO:0000256" key="2">
    <source>
        <dbReference type="SAM" id="MobiDB-lite"/>
    </source>
</evidence>
<dbReference type="Gene3D" id="2.30.110.50">
    <property type="match status" value="1"/>
</dbReference>
<dbReference type="Pfam" id="PF05954">
    <property type="entry name" value="Phage_GPD"/>
    <property type="match status" value="1"/>
</dbReference>
<dbReference type="Pfam" id="PF13296">
    <property type="entry name" value="T6SS_Vgr"/>
    <property type="match status" value="1"/>
</dbReference>
<protein>
    <submittedName>
        <fullName evidence="6">Type VI secretion system secreted protein VgrG</fullName>
    </submittedName>
</protein>
<dbReference type="InterPro" id="IPR018769">
    <property type="entry name" value="VgrG2_DUF2345"/>
</dbReference>
<evidence type="ECO:0000313" key="7">
    <source>
        <dbReference type="Proteomes" id="UP000540787"/>
    </source>
</evidence>
<dbReference type="RefSeq" id="WP_229424779.1">
    <property type="nucleotide sequence ID" value="NZ_JACHBX010000003.1"/>
</dbReference>
<feature type="region of interest" description="Disordered" evidence="2">
    <location>
        <begin position="733"/>
        <end position="762"/>
    </location>
</feature>
<feature type="domain" description="Gp5/Type VI secretion system Vgr protein OB-fold" evidence="3">
    <location>
        <begin position="479"/>
        <end position="531"/>
    </location>
</feature>
<comment type="similarity">
    <text evidence="1">Belongs to the VgrG protein family.</text>
</comment>
<proteinExistence type="inferred from homology"/>
<dbReference type="NCBIfam" id="TIGR01646">
    <property type="entry name" value="vgr_GE"/>
    <property type="match status" value="1"/>
</dbReference>
<reference evidence="6 7" key="1">
    <citation type="submission" date="2020-08" db="EMBL/GenBank/DDBJ databases">
        <title>The Agave Microbiome: Exploring the role of microbial communities in plant adaptations to desert environments.</title>
        <authorList>
            <person name="Partida-Martinez L.P."/>
        </authorList>
    </citation>
    <scope>NUCLEOTIDE SEQUENCE [LARGE SCALE GENOMIC DNA]</scope>
    <source>
        <strain evidence="6 7">AT3.2</strain>
    </source>
</reference>
<dbReference type="InterPro" id="IPR017847">
    <property type="entry name" value="T6SS_RhsGE_Vgr_subset"/>
</dbReference>
<dbReference type="Gene3D" id="3.55.50.10">
    <property type="entry name" value="Baseplate protein-like domains"/>
    <property type="match status" value="1"/>
</dbReference>
<dbReference type="InterPro" id="IPR006533">
    <property type="entry name" value="T6SS_Vgr_RhsGE"/>
</dbReference>
<gene>
    <name evidence="6" type="ORF">HD842_003087</name>
</gene>
<sequence length="986" mass="104487">MFGLTQDARLLRLTTPLGADVLVAECVRGEEGLSQGFQFRIAALSTDAAISLKSLIGQPVLLELLTTAGRDALRPFHGHVTTVELTGANSGLARYQLTIEPWSAFLSHGRDSRIFQDMTTPDILDAVFAGYSGKGKLVPAWRFDLQDRDVYPKRSVTTQYLESDLAFAQRLMHEEGLFYYFEHAGQADTPALGTHTMVIADHNGAFEGDRQGSIAFSQPGATMRQDTFDRWRTELRLQPNAVELVSWDYRSLDTRPVNAASTPGAGQAELTTRDVPGAYAYASRAQGQRIAERQLQAFEANKEIHVGAGTVRTLRPGTLFTLTGQATLDTAASDDERSFVVVRVVHLMHNNLSAEMRTDIDARLGVGLLAAAIDQEQRTSLHATGKTIGQRPTYRNRIDAIRSKVPYRSSGRDAHGCVLHPRPTVMGQQTAIVVGPPGTAIHTDRDHRVKVQFHWQRGVRSHNRLAHPQPDGHTGAPGDDGASTWVRVATPMAPVAGANWGSSALPRVGQEVLVDFLDGNIDRPVVIGALYNGRGQVDAQHNQVAAGAGAATGNAPAWFAGQAGGHAHPAVLSGFKTQALGASQSGSGAYSQLVLDDSPGQARVSLQHHANAHQGTAELNLGHLVHQADNQRLAAAGFGAELKTEHSVAMRAGKGLLLSTDARGSAAGTQLDSHEAVTQIEESLQLQTDLAELASKHNGTGSGAAAGAGTGTAAGASTLRVSDAMARSWDALQGKTSGGAAPQPQSTGVTEAGAEPGYAQPQMQLSSPAGIAATTPMHSIFTAGMTSALNAGHDINLAAQGNTFAAVKNGITLFTYGKTTAGDKPNQETGIRLHAASGKVSSTSATAETRLTADKAITVASVTASVNIKARQHVLLNAQGAQLKLEGGNIELFSPKKVEFKASMKELTGPHDASTGLPALSKPAEIFNEAFVVRNEKTGEIMAHVPYRMESASGVVLEGITDSMGRTQRLFTPKPEDIQLFLKDQD</sequence>